<dbReference type="InterPro" id="IPR011009">
    <property type="entry name" value="Kinase-like_dom_sf"/>
</dbReference>
<dbReference type="SUPFAM" id="SSF56112">
    <property type="entry name" value="Protein kinase-like (PK-like)"/>
    <property type="match status" value="1"/>
</dbReference>
<dbReference type="OrthoDB" id="1046782at2759"/>
<evidence type="ECO:0000256" key="3">
    <source>
        <dbReference type="PROSITE-ProRule" id="PRU00339"/>
    </source>
</evidence>
<dbReference type="GO" id="GO:0005524">
    <property type="term" value="F:ATP binding"/>
    <property type="evidence" value="ECO:0007669"/>
    <property type="project" value="InterPro"/>
</dbReference>
<dbReference type="GO" id="GO:0004672">
    <property type="term" value="F:protein kinase activity"/>
    <property type="evidence" value="ECO:0007669"/>
    <property type="project" value="InterPro"/>
</dbReference>
<evidence type="ECO:0000256" key="4">
    <source>
        <dbReference type="SAM" id="MobiDB-lite"/>
    </source>
</evidence>
<dbReference type="InterPro" id="IPR011990">
    <property type="entry name" value="TPR-like_helical_dom_sf"/>
</dbReference>
<evidence type="ECO:0000259" key="5">
    <source>
        <dbReference type="PROSITE" id="PS50011"/>
    </source>
</evidence>
<evidence type="ECO:0000256" key="1">
    <source>
        <dbReference type="ARBA" id="ARBA00022737"/>
    </source>
</evidence>
<dbReference type="Proteomes" id="UP000039865">
    <property type="component" value="Unassembled WGS sequence"/>
</dbReference>
<dbReference type="Pfam" id="PF13424">
    <property type="entry name" value="TPR_12"/>
    <property type="match status" value="1"/>
</dbReference>
<dbReference type="AlphaFoldDB" id="A0A078BAU2"/>
<dbReference type="PROSITE" id="PS50005">
    <property type="entry name" value="TPR"/>
    <property type="match status" value="2"/>
</dbReference>
<feature type="repeat" description="TPR" evidence="3">
    <location>
        <begin position="758"/>
        <end position="791"/>
    </location>
</feature>
<gene>
    <name evidence="6" type="primary">Contig3434.g3671</name>
    <name evidence="6" type="ORF">STYLEM_20485</name>
</gene>
<accession>A0A078BAU2</accession>
<dbReference type="InterPro" id="IPR000719">
    <property type="entry name" value="Prot_kinase_dom"/>
</dbReference>
<dbReference type="InParanoid" id="A0A078BAU2"/>
<dbReference type="PANTHER" id="PTHR45641:SF19">
    <property type="entry name" value="NEPHROCYSTIN-3"/>
    <property type="match status" value="1"/>
</dbReference>
<proteinExistence type="predicted"/>
<dbReference type="Gene3D" id="1.25.40.10">
    <property type="entry name" value="Tetratricopeptide repeat domain"/>
    <property type="match status" value="3"/>
</dbReference>
<protein>
    <submittedName>
        <fullName evidence="6">Protein kinase domain containing protein</fullName>
    </submittedName>
</protein>
<feature type="region of interest" description="Disordered" evidence="4">
    <location>
        <begin position="109"/>
        <end position="140"/>
    </location>
</feature>
<name>A0A078BAU2_STYLE</name>
<dbReference type="Pfam" id="PF00069">
    <property type="entry name" value="Pkinase"/>
    <property type="match status" value="1"/>
</dbReference>
<dbReference type="PROSITE" id="PS00108">
    <property type="entry name" value="PROTEIN_KINASE_ST"/>
    <property type="match status" value="1"/>
</dbReference>
<sequence>MNENEDDDATIIYQAFSKLNEDEFKETNFEELLNKEHVTITYSDTSDHDMTLTTVYNTAKEEQKVLPLNKQQTKDKPINQKVNVSSQIKQQIPIQSLCLNTKKPAQQIKQANVPPKKQGLDPKTQKTKVNSDIAKKDGSTGSEIKPVLQIEKSKSAGSDHLKLDGGVFLIKSNGKSVIVNQKMYNYFGDDCVDKIAKNQTLIFGSQTQQRLENKLETTEEIIDMLKMSQHFKHIENIQKLAEGGEAIVYKLNYIGYDEVVIKVPKIKNSARMSSFEQGEAVIEGFVDLITESQLIKSIYHEDYLVEVKEEIIEIDLERKQLMRYLVIVERARYSLYDLYSFKASDNSVVEKTGLWFKKKEASKNLERFSVYKFYYYFYQAAKAIEYLHDLGIIYSDFKPQNLLVMRNQKVKIGDFGVSILTSKQQIKYKLRGLSPQWCIPEIRDRFNKCQFEGDMSKFYRTKWSIQQLKLNDYYALGLTFYSELIRFLVQKDQLNQEDEQFVNFFGKIGVELALQRSIDIKEANSKLDIYLMGSSIFLQELITILKNEKKYEAAYEIGRILRNQYDKLQFENEKIQMSLFYLRLNQIMCEFKIFQGDYLQAIEHIKVIQEKSIEYLKNNQDKDSIYTIQQLQFENQINYASILLNLGNIKEGEIETLKLFQEFNKNTSLYESFSMRVLQLEGQFYMSRGDISSALPIYQKYSMMIEKMNSSQESQIHSFMKLGEMFSRMKDYQKSLKYYQQANELLLKEYGVYEPINLECLQAIGNIYLQLEELDKATTFFNQALEICQTIFGERNVKTAETYRQFADLFNKLKSSKAIFYYEKAKSIYEFLYEADNIHCVVIFNNLGGLYLHLNDQAKAEEMCLRSLAIKRKLQVEDNLDVAYIYQNLSRIKIKEQNMVEALRYMQLAYDIKLNKLGPQHQETLDTLLPYLKLLCQVGKVPEALNICLNSVELAKAVMKPQDPALIQLQQLFGQILVKSQQLSKAEQIFLDLLNIIENGDRYLKDLLLYKILRDLGVVYEVTEDERMIDIYKRCLIHCDQVAEEFGLYKSIGGFLLKKQKLEEGKEYLLKSIKILEKYRETDPMMKQLDILYYAKIETNLKQCDEVIAHNKNVSAQMLLRKQ</sequence>
<dbReference type="EMBL" id="CCKQ01019310">
    <property type="protein sequence ID" value="CDW91331.1"/>
    <property type="molecule type" value="Genomic_DNA"/>
</dbReference>
<dbReference type="SMART" id="SM00220">
    <property type="entry name" value="S_TKc"/>
    <property type="match status" value="1"/>
</dbReference>
<dbReference type="Gene3D" id="1.10.510.10">
    <property type="entry name" value="Transferase(Phosphotransferase) domain 1"/>
    <property type="match status" value="1"/>
</dbReference>
<keyword evidence="6" id="KW-0418">Kinase</keyword>
<dbReference type="InterPro" id="IPR019734">
    <property type="entry name" value="TPR_rpt"/>
</dbReference>
<dbReference type="Pfam" id="PF13374">
    <property type="entry name" value="TPR_10"/>
    <property type="match status" value="1"/>
</dbReference>
<evidence type="ECO:0000313" key="6">
    <source>
        <dbReference type="EMBL" id="CDW91331.1"/>
    </source>
</evidence>
<evidence type="ECO:0000313" key="7">
    <source>
        <dbReference type="Proteomes" id="UP000039865"/>
    </source>
</evidence>
<organism evidence="6 7">
    <name type="scientific">Stylonychia lemnae</name>
    <name type="common">Ciliate</name>
    <dbReference type="NCBI Taxonomy" id="5949"/>
    <lineage>
        <taxon>Eukaryota</taxon>
        <taxon>Sar</taxon>
        <taxon>Alveolata</taxon>
        <taxon>Ciliophora</taxon>
        <taxon>Intramacronucleata</taxon>
        <taxon>Spirotrichea</taxon>
        <taxon>Stichotrichia</taxon>
        <taxon>Sporadotrichida</taxon>
        <taxon>Oxytrichidae</taxon>
        <taxon>Stylonychinae</taxon>
        <taxon>Stylonychia</taxon>
    </lineage>
</organism>
<dbReference type="PANTHER" id="PTHR45641">
    <property type="entry name" value="TETRATRICOPEPTIDE REPEAT PROTEIN (AFU_ORTHOLOGUE AFUA_6G03870)"/>
    <property type="match status" value="1"/>
</dbReference>
<feature type="domain" description="Protein kinase" evidence="5">
    <location>
        <begin position="234"/>
        <end position="568"/>
    </location>
</feature>
<evidence type="ECO:0000256" key="2">
    <source>
        <dbReference type="ARBA" id="ARBA00022803"/>
    </source>
</evidence>
<reference evidence="6 7" key="1">
    <citation type="submission" date="2014-06" db="EMBL/GenBank/DDBJ databases">
        <authorList>
            <person name="Swart Estienne"/>
        </authorList>
    </citation>
    <scope>NUCLEOTIDE SEQUENCE [LARGE SCALE GENOMIC DNA]</scope>
    <source>
        <strain evidence="6 7">130c</strain>
    </source>
</reference>
<dbReference type="InterPro" id="IPR008271">
    <property type="entry name" value="Ser/Thr_kinase_AS"/>
</dbReference>
<dbReference type="SMART" id="SM00028">
    <property type="entry name" value="TPR"/>
    <property type="match status" value="5"/>
</dbReference>
<dbReference type="PROSITE" id="PS50011">
    <property type="entry name" value="PROTEIN_KINASE_DOM"/>
    <property type="match status" value="1"/>
</dbReference>
<keyword evidence="6" id="KW-0808">Transferase</keyword>
<dbReference type="SUPFAM" id="SSF48452">
    <property type="entry name" value="TPR-like"/>
    <property type="match status" value="2"/>
</dbReference>
<keyword evidence="2 3" id="KW-0802">TPR repeat</keyword>
<keyword evidence="1" id="KW-0677">Repeat</keyword>
<feature type="repeat" description="TPR" evidence="3">
    <location>
        <begin position="716"/>
        <end position="749"/>
    </location>
</feature>
<keyword evidence="7" id="KW-1185">Reference proteome</keyword>